<dbReference type="AlphaFoldDB" id="A0A6I8ME10"/>
<gene>
    <name evidence="2" type="ORF">OMES3154_00719</name>
</gene>
<reference evidence="2 3" key="1">
    <citation type="submission" date="2019-10" db="EMBL/GenBank/DDBJ databases">
        <authorList>
            <person name="Blom J."/>
        </authorList>
    </citation>
    <scope>NUCLEOTIDE SEQUENCE [LARGE SCALE GENOMIC DNA]</scope>
    <source>
        <strain evidence="2 3">ES3154-GLU</strain>
    </source>
</reference>
<evidence type="ECO:0000313" key="2">
    <source>
        <dbReference type="EMBL" id="VWL85434.1"/>
    </source>
</evidence>
<organism evidence="2 3">
    <name type="scientific">Oceanivirga miroungae</name>
    <dbReference type="NCBI Taxonomy" id="1130046"/>
    <lineage>
        <taxon>Bacteria</taxon>
        <taxon>Fusobacteriati</taxon>
        <taxon>Fusobacteriota</taxon>
        <taxon>Fusobacteriia</taxon>
        <taxon>Fusobacteriales</taxon>
        <taxon>Leptotrichiaceae</taxon>
        <taxon>Oceanivirga</taxon>
    </lineage>
</organism>
<dbReference type="Proteomes" id="UP000419017">
    <property type="component" value="Unassembled WGS sequence"/>
</dbReference>
<keyword evidence="1" id="KW-0472">Membrane</keyword>
<evidence type="ECO:0000313" key="3">
    <source>
        <dbReference type="Proteomes" id="UP000419017"/>
    </source>
</evidence>
<name>A0A6I8ME10_9FUSO</name>
<protein>
    <recommendedName>
        <fullName evidence="4">Cell division protein FtsL</fullName>
    </recommendedName>
</protein>
<dbReference type="EMBL" id="CABWIB010000001">
    <property type="protein sequence ID" value="VWL85434.1"/>
    <property type="molecule type" value="Genomic_DNA"/>
</dbReference>
<evidence type="ECO:0000256" key="1">
    <source>
        <dbReference type="SAM" id="Phobius"/>
    </source>
</evidence>
<evidence type="ECO:0008006" key="4">
    <source>
        <dbReference type="Google" id="ProtNLM"/>
    </source>
</evidence>
<dbReference type="RefSeq" id="WP_156683431.1">
    <property type="nucleotide sequence ID" value="NZ_CABWIB010000001.1"/>
</dbReference>
<keyword evidence="3" id="KW-1185">Reference proteome</keyword>
<sequence length="106" mass="11968">MVTVNRKIITEAKKLSIIDVKALANYATIFVFAVLATIAIVVNVKYNNELGYIANTNYVLETRLNKLVEENSVLEGIKANSLNMREIQKKALELGFVYNNDINYVK</sequence>
<keyword evidence="1" id="KW-1133">Transmembrane helix</keyword>
<proteinExistence type="predicted"/>
<feature type="transmembrane region" description="Helical" evidence="1">
    <location>
        <begin position="23"/>
        <end position="42"/>
    </location>
</feature>
<accession>A0A6I8ME10</accession>
<keyword evidence="1" id="KW-0812">Transmembrane</keyword>